<dbReference type="EMBL" id="AP014966">
    <property type="protein sequence ID" value="BAT10794.1"/>
    <property type="molecule type" value="Genomic_DNA"/>
</dbReference>
<accession>A0A0N7KRS0</accession>
<reference evidence="2 3" key="2">
    <citation type="journal article" date="2013" name="Plant Cell Physiol.">
        <title>Rice Annotation Project Database (RAP-DB): an integrative and interactive database for rice genomics.</title>
        <authorList>
            <person name="Sakai H."/>
            <person name="Lee S.S."/>
            <person name="Tanaka T."/>
            <person name="Numa H."/>
            <person name="Kim J."/>
            <person name="Kawahara Y."/>
            <person name="Wakimoto H."/>
            <person name="Yang C.C."/>
            <person name="Iwamoto M."/>
            <person name="Abe T."/>
            <person name="Yamada Y."/>
            <person name="Muto A."/>
            <person name="Inokuchi H."/>
            <person name="Ikemura T."/>
            <person name="Matsumoto T."/>
            <person name="Sasaki T."/>
            <person name="Itoh T."/>
        </authorList>
    </citation>
    <scope>NUCLEOTIDE SEQUENCE [LARGE SCALE GENOMIC DNA]</scope>
    <source>
        <strain evidence="3">cv. Nipponbare</strain>
    </source>
</reference>
<feature type="non-terminal residue" evidence="2">
    <location>
        <position position="1"/>
    </location>
</feature>
<gene>
    <name evidence="2" type="ordered locus">Os10g0408700</name>
    <name evidence="2" type="ORF">OSNPB_100408700</name>
</gene>
<dbReference type="Pfam" id="PF23121">
    <property type="entry name" value="SPOC_AIPP2"/>
    <property type="match status" value="1"/>
</dbReference>
<protein>
    <submittedName>
        <fullName evidence="2">Os10g0408700 protein</fullName>
    </submittedName>
</protein>
<evidence type="ECO:0000259" key="1">
    <source>
        <dbReference type="Pfam" id="PF23121"/>
    </source>
</evidence>
<evidence type="ECO:0000313" key="3">
    <source>
        <dbReference type="Proteomes" id="UP000059680"/>
    </source>
</evidence>
<dbReference type="Gramene" id="Os10t0408700-04">
    <property type="protein sequence ID" value="Os10t0408700-04"/>
    <property type="gene ID" value="Os10g0408700"/>
</dbReference>
<feature type="domain" description="AIPP2-like SPOC-like" evidence="1">
    <location>
        <begin position="13"/>
        <end position="56"/>
    </location>
</feature>
<dbReference type="Proteomes" id="UP000059680">
    <property type="component" value="Chromosome 10"/>
</dbReference>
<name>A0A0N7KRS0_ORYSJ</name>
<proteinExistence type="predicted"/>
<dbReference type="InterPro" id="IPR056280">
    <property type="entry name" value="AIPP2-like_SPOC"/>
</dbReference>
<reference evidence="3" key="1">
    <citation type="journal article" date="2005" name="Nature">
        <title>The map-based sequence of the rice genome.</title>
        <authorList>
            <consortium name="International rice genome sequencing project (IRGSP)"/>
            <person name="Matsumoto T."/>
            <person name="Wu J."/>
            <person name="Kanamori H."/>
            <person name="Katayose Y."/>
            <person name="Fujisawa M."/>
            <person name="Namiki N."/>
            <person name="Mizuno H."/>
            <person name="Yamamoto K."/>
            <person name="Antonio B.A."/>
            <person name="Baba T."/>
            <person name="Sakata K."/>
            <person name="Nagamura Y."/>
            <person name="Aoki H."/>
            <person name="Arikawa K."/>
            <person name="Arita K."/>
            <person name="Bito T."/>
            <person name="Chiden Y."/>
            <person name="Fujitsuka N."/>
            <person name="Fukunaka R."/>
            <person name="Hamada M."/>
            <person name="Harada C."/>
            <person name="Hayashi A."/>
            <person name="Hijishita S."/>
            <person name="Honda M."/>
            <person name="Hosokawa S."/>
            <person name="Ichikawa Y."/>
            <person name="Idonuma A."/>
            <person name="Iijima M."/>
            <person name="Ikeda M."/>
            <person name="Ikeno M."/>
            <person name="Ito K."/>
            <person name="Ito S."/>
            <person name="Ito T."/>
            <person name="Ito Y."/>
            <person name="Ito Y."/>
            <person name="Iwabuchi A."/>
            <person name="Kamiya K."/>
            <person name="Karasawa W."/>
            <person name="Kurita K."/>
            <person name="Katagiri S."/>
            <person name="Kikuta A."/>
            <person name="Kobayashi H."/>
            <person name="Kobayashi N."/>
            <person name="Machita K."/>
            <person name="Maehara T."/>
            <person name="Masukawa M."/>
            <person name="Mizubayashi T."/>
            <person name="Mukai Y."/>
            <person name="Nagasaki H."/>
            <person name="Nagata Y."/>
            <person name="Naito S."/>
            <person name="Nakashima M."/>
            <person name="Nakama Y."/>
            <person name="Nakamichi Y."/>
            <person name="Nakamura M."/>
            <person name="Meguro A."/>
            <person name="Negishi M."/>
            <person name="Ohta I."/>
            <person name="Ohta T."/>
            <person name="Okamoto M."/>
            <person name="Ono N."/>
            <person name="Saji S."/>
            <person name="Sakaguchi M."/>
            <person name="Sakai K."/>
            <person name="Shibata M."/>
            <person name="Shimokawa T."/>
            <person name="Song J."/>
            <person name="Takazaki Y."/>
            <person name="Terasawa K."/>
            <person name="Tsugane M."/>
            <person name="Tsuji K."/>
            <person name="Ueda S."/>
            <person name="Waki K."/>
            <person name="Yamagata H."/>
            <person name="Yamamoto M."/>
            <person name="Yamamoto S."/>
            <person name="Yamane H."/>
            <person name="Yoshiki S."/>
            <person name="Yoshihara R."/>
            <person name="Yukawa K."/>
            <person name="Zhong H."/>
            <person name="Yano M."/>
            <person name="Yuan Q."/>
            <person name="Ouyang S."/>
            <person name="Liu J."/>
            <person name="Jones K.M."/>
            <person name="Gansberger K."/>
            <person name="Moffat K."/>
            <person name="Hill J."/>
            <person name="Bera J."/>
            <person name="Fadrosh D."/>
            <person name="Jin S."/>
            <person name="Johri S."/>
            <person name="Kim M."/>
            <person name="Overton L."/>
            <person name="Reardon M."/>
            <person name="Tsitrin T."/>
            <person name="Vuong H."/>
            <person name="Weaver B."/>
            <person name="Ciecko A."/>
            <person name="Tallon L."/>
            <person name="Jackson J."/>
            <person name="Pai G."/>
            <person name="Aken S.V."/>
            <person name="Utterback T."/>
            <person name="Reidmuller S."/>
            <person name="Feldblyum T."/>
            <person name="Hsiao J."/>
            <person name="Zismann V."/>
            <person name="Iobst S."/>
            <person name="de Vazeille A.R."/>
            <person name="Buell C.R."/>
            <person name="Ying K."/>
            <person name="Li Y."/>
            <person name="Lu T."/>
            <person name="Huang Y."/>
            <person name="Zhao Q."/>
            <person name="Feng Q."/>
            <person name="Zhang L."/>
            <person name="Zhu J."/>
            <person name="Weng Q."/>
            <person name="Mu J."/>
            <person name="Lu Y."/>
            <person name="Fan D."/>
            <person name="Liu Y."/>
            <person name="Guan J."/>
            <person name="Zhang Y."/>
            <person name="Yu S."/>
            <person name="Liu X."/>
            <person name="Zhang Y."/>
            <person name="Hong G."/>
            <person name="Han B."/>
            <person name="Choisne N."/>
            <person name="Demange N."/>
            <person name="Orjeda G."/>
            <person name="Samain S."/>
            <person name="Cattolico L."/>
            <person name="Pelletier E."/>
            <person name="Couloux A."/>
            <person name="Segurens B."/>
            <person name="Wincker P."/>
            <person name="D'Hont A."/>
            <person name="Scarpelli C."/>
            <person name="Weissenbach J."/>
            <person name="Salanoubat M."/>
            <person name="Quetier F."/>
            <person name="Yu Y."/>
            <person name="Kim H.R."/>
            <person name="Rambo T."/>
            <person name="Currie J."/>
            <person name="Collura K."/>
            <person name="Luo M."/>
            <person name="Yang T."/>
            <person name="Ammiraju J.S.S."/>
            <person name="Engler F."/>
            <person name="Soderlund C."/>
            <person name="Wing R.A."/>
            <person name="Palmer L.E."/>
            <person name="de la Bastide M."/>
            <person name="Spiegel L."/>
            <person name="Nascimento L."/>
            <person name="Zutavern T."/>
            <person name="O'Shaughnessy A."/>
            <person name="Dike S."/>
            <person name="Dedhia N."/>
            <person name="Preston R."/>
            <person name="Balija V."/>
            <person name="McCombie W.R."/>
            <person name="Chow T."/>
            <person name="Chen H."/>
            <person name="Chung M."/>
            <person name="Chen C."/>
            <person name="Shaw J."/>
            <person name="Wu H."/>
            <person name="Hsiao K."/>
            <person name="Chao Y."/>
            <person name="Chu M."/>
            <person name="Cheng C."/>
            <person name="Hour A."/>
            <person name="Lee P."/>
            <person name="Lin S."/>
            <person name="Lin Y."/>
            <person name="Liou J."/>
            <person name="Liu S."/>
            <person name="Hsing Y."/>
            <person name="Raghuvanshi S."/>
            <person name="Mohanty A."/>
            <person name="Bharti A.K."/>
            <person name="Gaur A."/>
            <person name="Gupta V."/>
            <person name="Kumar D."/>
            <person name="Ravi V."/>
            <person name="Vij S."/>
            <person name="Kapur A."/>
            <person name="Khurana P."/>
            <person name="Khurana P."/>
            <person name="Khurana J.P."/>
            <person name="Tyagi A.K."/>
            <person name="Gaikwad K."/>
            <person name="Singh A."/>
            <person name="Dalal V."/>
            <person name="Srivastava S."/>
            <person name="Dixit A."/>
            <person name="Pal A.K."/>
            <person name="Ghazi I.A."/>
            <person name="Yadav M."/>
            <person name="Pandit A."/>
            <person name="Bhargava A."/>
            <person name="Sureshbabu K."/>
            <person name="Batra K."/>
            <person name="Sharma T.R."/>
            <person name="Mohapatra T."/>
            <person name="Singh N.K."/>
            <person name="Messing J."/>
            <person name="Nelson A.B."/>
            <person name="Fuks G."/>
            <person name="Kavchok S."/>
            <person name="Keizer G."/>
            <person name="Linton E."/>
            <person name="Llaca V."/>
            <person name="Song R."/>
            <person name="Tanyolac B."/>
            <person name="Young S."/>
            <person name="Ho-Il K."/>
            <person name="Hahn J.H."/>
            <person name="Sangsakoo G."/>
            <person name="Vanavichit A."/>
            <person name="de Mattos Luiz.A.T."/>
            <person name="Zimmer P.D."/>
            <person name="Malone G."/>
            <person name="Dellagostin O."/>
            <person name="de Oliveira A.C."/>
            <person name="Bevan M."/>
            <person name="Bancroft I."/>
            <person name="Minx P."/>
            <person name="Cordum H."/>
            <person name="Wilson R."/>
            <person name="Cheng Z."/>
            <person name="Jin W."/>
            <person name="Jiang J."/>
            <person name="Leong S.A."/>
            <person name="Iwama H."/>
            <person name="Gojobori T."/>
            <person name="Itoh T."/>
            <person name="Niimura Y."/>
            <person name="Fujii Y."/>
            <person name="Habara T."/>
            <person name="Sakai H."/>
            <person name="Sato Y."/>
            <person name="Wilson G."/>
            <person name="Kumar K."/>
            <person name="McCouch S."/>
            <person name="Juretic N."/>
            <person name="Hoen D."/>
            <person name="Wright S."/>
            <person name="Bruskiewich R."/>
            <person name="Bureau T."/>
            <person name="Miyao A."/>
            <person name="Hirochika H."/>
            <person name="Nishikawa T."/>
            <person name="Kadowaki K."/>
            <person name="Sugiura M."/>
            <person name="Burr B."/>
            <person name="Sasaki T."/>
        </authorList>
    </citation>
    <scope>NUCLEOTIDE SEQUENCE [LARGE SCALE GENOMIC DNA]</scope>
    <source>
        <strain evidence="3">cv. Nipponbare</strain>
    </source>
</reference>
<evidence type="ECO:0000313" key="2">
    <source>
        <dbReference type="EMBL" id="BAT10794.1"/>
    </source>
</evidence>
<organism evidence="2 3">
    <name type="scientific">Oryza sativa subsp. japonica</name>
    <name type="common">Rice</name>
    <dbReference type="NCBI Taxonomy" id="39947"/>
    <lineage>
        <taxon>Eukaryota</taxon>
        <taxon>Viridiplantae</taxon>
        <taxon>Streptophyta</taxon>
        <taxon>Embryophyta</taxon>
        <taxon>Tracheophyta</taxon>
        <taxon>Spermatophyta</taxon>
        <taxon>Magnoliopsida</taxon>
        <taxon>Liliopsida</taxon>
        <taxon>Poales</taxon>
        <taxon>Poaceae</taxon>
        <taxon>BOP clade</taxon>
        <taxon>Oryzoideae</taxon>
        <taxon>Oryzeae</taxon>
        <taxon>Oryzinae</taxon>
        <taxon>Oryza</taxon>
        <taxon>Oryza sativa</taxon>
    </lineage>
</organism>
<sequence>GCTIGLFTDQEARSLSHLWPKTFKMKPPEGQDIGLCFISSLQRPNGSSDHLLKNISLHIGLRTKAGATRKM</sequence>
<reference evidence="2 3" key="3">
    <citation type="journal article" date="2013" name="Rice">
        <title>Improvement of the Oryza sativa Nipponbare reference genome using next generation sequence and optical map data.</title>
        <authorList>
            <person name="Kawahara Y."/>
            <person name="de la Bastide M."/>
            <person name="Hamilton J.P."/>
            <person name="Kanamori H."/>
            <person name="McCombie W.R."/>
            <person name="Ouyang S."/>
            <person name="Schwartz D.C."/>
            <person name="Tanaka T."/>
            <person name="Wu J."/>
            <person name="Zhou S."/>
            <person name="Childs K.L."/>
            <person name="Davidson R.M."/>
            <person name="Lin H."/>
            <person name="Quesada-Ocampo L."/>
            <person name="Vaillancourt B."/>
            <person name="Sakai H."/>
            <person name="Lee S.S."/>
            <person name="Kim J."/>
            <person name="Numa H."/>
            <person name="Itoh T."/>
            <person name="Buell C.R."/>
            <person name="Matsumoto T."/>
        </authorList>
    </citation>
    <scope>NUCLEOTIDE SEQUENCE [LARGE SCALE GENOMIC DNA]</scope>
    <source>
        <strain evidence="3">cv. Nipponbare</strain>
    </source>
</reference>
<dbReference type="AlphaFoldDB" id="A0A0N7KRS0"/>
<keyword evidence="3" id="KW-1185">Reference proteome</keyword>
<dbReference type="ExpressionAtlas" id="A0A0N7KRS0">
    <property type="expression patterns" value="baseline and differential"/>
</dbReference>